<dbReference type="STRING" id="39950.BCB69_00045"/>
<sequence>MNLYKRLFAYAPEKKWLAVFSMIAAAFSSFFLIASYWYLWQLFYELLVTQNYSMAIYNSKLVVIYMILDGIIYFMALMLSHLLGFRVETNIRKIGLVNLLEASFSFFDKHPSGAIRKIIDDNAGQTHTTVAHLIPDNVVAVILPLLMIIMTFMIDYRLGILLLISIVIGIFQYSAMNGGEEFMMEYTDSLEKMSAEIIEYVRGMQVLKIFGITVRSYKSLLYAITSYAENTYKYSLRCKVPFVSFQTLFNTYYLVGVPVGLYFITQGESAPIIVTKVAFFACFAGIIFASFMRIMFAFQNNFNAKQVLERLDNLIVGMKQEKLSHGQIEKMRKFDIAFENVSFKYEENYIIKDFSFYLEEGKTYAFVGPSGSGKSTLAKLISGFYAIQEGQIKIGGHTIREYAEETLLKNISFVFQHSKLFKKSIYENVKIGNPKATREEVLEALRLAQCQSILDKLPEREHTIIGSTGIYLSGGETQRVAIARAILKNANLIILDEASASTDPENEYELQQALSHLIKGKTTIMIAHRLSSIRNVDEILFIEKGQIVERGSYEELIKADGRYKAWNDLYYQANDWRVM</sequence>
<feature type="transmembrane region" description="Helical" evidence="9">
    <location>
        <begin position="156"/>
        <end position="175"/>
    </location>
</feature>
<dbReference type="InterPro" id="IPR039421">
    <property type="entry name" value="Type_1_exporter"/>
</dbReference>
<dbReference type="InterPro" id="IPR003439">
    <property type="entry name" value="ABC_transporter-like_ATP-bd"/>
</dbReference>
<organism evidence="12 13">
    <name type="scientific">Dialister pneumosintes</name>
    <dbReference type="NCBI Taxonomy" id="39950"/>
    <lineage>
        <taxon>Bacteria</taxon>
        <taxon>Bacillati</taxon>
        <taxon>Bacillota</taxon>
        <taxon>Negativicutes</taxon>
        <taxon>Veillonellales</taxon>
        <taxon>Veillonellaceae</taxon>
        <taxon>Dialister</taxon>
    </lineage>
</organism>
<dbReference type="InterPro" id="IPR036640">
    <property type="entry name" value="ABC1_TM_sf"/>
</dbReference>
<dbReference type="FunFam" id="3.40.50.300:FF:000221">
    <property type="entry name" value="Multidrug ABC transporter ATP-binding protein"/>
    <property type="match status" value="1"/>
</dbReference>
<accession>A0A1B3WC72</accession>
<dbReference type="SUPFAM" id="SSF52540">
    <property type="entry name" value="P-loop containing nucleoside triphosphate hydrolases"/>
    <property type="match status" value="1"/>
</dbReference>
<evidence type="ECO:0000256" key="5">
    <source>
        <dbReference type="ARBA" id="ARBA00022741"/>
    </source>
</evidence>
<feature type="transmembrane region" description="Helical" evidence="9">
    <location>
        <begin position="242"/>
        <end position="265"/>
    </location>
</feature>
<comment type="subcellular location">
    <subcellularLocation>
        <location evidence="1">Cell membrane</location>
        <topology evidence="1">Multi-pass membrane protein</topology>
    </subcellularLocation>
</comment>
<dbReference type="GO" id="GO:0140359">
    <property type="term" value="F:ABC-type transporter activity"/>
    <property type="evidence" value="ECO:0007669"/>
    <property type="project" value="InterPro"/>
</dbReference>
<dbReference type="Pfam" id="PF00664">
    <property type="entry name" value="ABC_membrane"/>
    <property type="match status" value="1"/>
</dbReference>
<dbReference type="SUPFAM" id="SSF90123">
    <property type="entry name" value="ABC transporter transmembrane region"/>
    <property type="match status" value="1"/>
</dbReference>
<dbReference type="InterPro" id="IPR027417">
    <property type="entry name" value="P-loop_NTPase"/>
</dbReference>
<dbReference type="GO" id="GO:0034040">
    <property type="term" value="F:ATPase-coupled lipid transmembrane transporter activity"/>
    <property type="evidence" value="ECO:0007669"/>
    <property type="project" value="TreeGrafter"/>
</dbReference>
<dbReference type="InterPro" id="IPR003593">
    <property type="entry name" value="AAA+_ATPase"/>
</dbReference>
<feature type="domain" description="ABC transmembrane type-1" evidence="11">
    <location>
        <begin position="19"/>
        <end position="300"/>
    </location>
</feature>
<keyword evidence="2" id="KW-0813">Transport</keyword>
<dbReference type="Proteomes" id="UP000094757">
    <property type="component" value="Chromosome"/>
</dbReference>
<dbReference type="PROSITE" id="PS50893">
    <property type="entry name" value="ABC_TRANSPORTER_2"/>
    <property type="match status" value="1"/>
</dbReference>
<keyword evidence="5" id="KW-0547">Nucleotide-binding</keyword>
<evidence type="ECO:0000256" key="8">
    <source>
        <dbReference type="ARBA" id="ARBA00023136"/>
    </source>
</evidence>
<keyword evidence="4 9" id="KW-0812">Transmembrane</keyword>
<dbReference type="KEGG" id="dpn:BCB69_00045"/>
<feature type="transmembrane region" description="Helical" evidence="9">
    <location>
        <begin position="277"/>
        <end position="298"/>
    </location>
</feature>
<dbReference type="GO" id="GO:0005886">
    <property type="term" value="C:plasma membrane"/>
    <property type="evidence" value="ECO:0007669"/>
    <property type="project" value="UniProtKB-SubCell"/>
</dbReference>
<evidence type="ECO:0000256" key="7">
    <source>
        <dbReference type="ARBA" id="ARBA00022989"/>
    </source>
</evidence>
<keyword evidence="7 9" id="KW-1133">Transmembrane helix</keyword>
<dbReference type="AlphaFoldDB" id="A0A1B3WC72"/>
<dbReference type="Pfam" id="PF00005">
    <property type="entry name" value="ABC_tran"/>
    <property type="match status" value="1"/>
</dbReference>
<evidence type="ECO:0000259" key="11">
    <source>
        <dbReference type="PROSITE" id="PS50929"/>
    </source>
</evidence>
<keyword evidence="3" id="KW-1003">Cell membrane</keyword>
<dbReference type="PROSITE" id="PS50929">
    <property type="entry name" value="ABC_TM1F"/>
    <property type="match status" value="1"/>
</dbReference>
<dbReference type="RefSeq" id="WP_069176662.1">
    <property type="nucleotide sequence ID" value="NZ_CP017037.1"/>
</dbReference>
<dbReference type="SMART" id="SM00382">
    <property type="entry name" value="AAA"/>
    <property type="match status" value="1"/>
</dbReference>
<proteinExistence type="predicted"/>
<dbReference type="Gene3D" id="1.20.1560.10">
    <property type="entry name" value="ABC transporter type 1, transmembrane domain"/>
    <property type="match status" value="1"/>
</dbReference>
<evidence type="ECO:0000313" key="13">
    <source>
        <dbReference type="Proteomes" id="UP000094757"/>
    </source>
</evidence>
<evidence type="ECO:0000259" key="10">
    <source>
        <dbReference type="PROSITE" id="PS50893"/>
    </source>
</evidence>
<keyword evidence="8 9" id="KW-0472">Membrane</keyword>
<gene>
    <name evidence="12" type="ORF">BCB69_00045</name>
</gene>
<evidence type="ECO:0000256" key="6">
    <source>
        <dbReference type="ARBA" id="ARBA00022840"/>
    </source>
</evidence>
<evidence type="ECO:0000256" key="4">
    <source>
        <dbReference type="ARBA" id="ARBA00022692"/>
    </source>
</evidence>
<name>A0A1B3WC72_9FIRM</name>
<evidence type="ECO:0000256" key="1">
    <source>
        <dbReference type="ARBA" id="ARBA00004651"/>
    </source>
</evidence>
<keyword evidence="6 12" id="KW-0067">ATP-binding</keyword>
<dbReference type="InterPro" id="IPR011527">
    <property type="entry name" value="ABC1_TM_dom"/>
</dbReference>
<feature type="domain" description="ABC transporter" evidence="10">
    <location>
        <begin position="336"/>
        <end position="569"/>
    </location>
</feature>
<dbReference type="GO" id="GO:0016887">
    <property type="term" value="F:ATP hydrolysis activity"/>
    <property type="evidence" value="ECO:0007669"/>
    <property type="project" value="InterPro"/>
</dbReference>
<dbReference type="Gene3D" id="3.40.50.300">
    <property type="entry name" value="P-loop containing nucleotide triphosphate hydrolases"/>
    <property type="match status" value="1"/>
</dbReference>
<evidence type="ECO:0000256" key="3">
    <source>
        <dbReference type="ARBA" id="ARBA00022475"/>
    </source>
</evidence>
<evidence type="ECO:0000313" key="12">
    <source>
        <dbReference type="EMBL" id="AOH38526.1"/>
    </source>
</evidence>
<reference evidence="13" key="1">
    <citation type="submission" date="2016-08" db="EMBL/GenBank/DDBJ databases">
        <authorList>
            <person name="Holder M.E."/>
            <person name="Ajami N.J."/>
            <person name="Petrosino J.F."/>
        </authorList>
    </citation>
    <scope>NUCLEOTIDE SEQUENCE [LARGE SCALE GENOMIC DNA]</scope>
    <source>
        <strain evidence="13">F0677</strain>
    </source>
</reference>
<dbReference type="PANTHER" id="PTHR24221">
    <property type="entry name" value="ATP-BINDING CASSETTE SUB-FAMILY B"/>
    <property type="match status" value="1"/>
</dbReference>
<feature type="transmembrane region" description="Helical" evidence="9">
    <location>
        <begin position="16"/>
        <end position="39"/>
    </location>
</feature>
<feature type="transmembrane region" description="Helical" evidence="9">
    <location>
        <begin position="62"/>
        <end position="83"/>
    </location>
</feature>
<protein>
    <submittedName>
        <fullName evidence="12">ABC transporter ATP-binding protein</fullName>
    </submittedName>
</protein>
<dbReference type="GO" id="GO:0005524">
    <property type="term" value="F:ATP binding"/>
    <property type="evidence" value="ECO:0007669"/>
    <property type="project" value="UniProtKB-KW"/>
</dbReference>
<dbReference type="EMBL" id="CP017037">
    <property type="protein sequence ID" value="AOH38526.1"/>
    <property type="molecule type" value="Genomic_DNA"/>
</dbReference>
<evidence type="ECO:0000256" key="9">
    <source>
        <dbReference type="SAM" id="Phobius"/>
    </source>
</evidence>
<evidence type="ECO:0000256" key="2">
    <source>
        <dbReference type="ARBA" id="ARBA00022448"/>
    </source>
</evidence>
<dbReference type="PANTHER" id="PTHR24221:SF397">
    <property type="entry name" value="ABC TRANSPORTER, ATP-BINDING TRANSMEMBRANE PROTEIN"/>
    <property type="match status" value="1"/>
</dbReference>